<proteinExistence type="predicted"/>
<name>A0A382D5K3_9ZZZZ</name>
<sequence>MATISIDGKEYDTDDLSEEAKAQLVSFQFVEGELARVGLQTAALQTARIAYGRALKEALGEDPNDEIEIEGDSLNFDEK</sequence>
<evidence type="ECO:0000313" key="1">
    <source>
        <dbReference type="EMBL" id="SVB32897.1"/>
    </source>
</evidence>
<organism evidence="1">
    <name type="scientific">marine metagenome</name>
    <dbReference type="NCBI Taxonomy" id="408172"/>
    <lineage>
        <taxon>unclassified sequences</taxon>
        <taxon>metagenomes</taxon>
        <taxon>ecological metagenomes</taxon>
    </lineage>
</organism>
<accession>A0A382D5K3</accession>
<reference evidence="1" key="1">
    <citation type="submission" date="2018-05" db="EMBL/GenBank/DDBJ databases">
        <authorList>
            <person name="Lanie J.A."/>
            <person name="Ng W.-L."/>
            <person name="Kazmierczak K.M."/>
            <person name="Andrzejewski T.M."/>
            <person name="Davidsen T.M."/>
            <person name="Wayne K.J."/>
            <person name="Tettelin H."/>
            <person name="Glass J.I."/>
            <person name="Rusch D."/>
            <person name="Podicherti R."/>
            <person name="Tsui H.-C.T."/>
            <person name="Winkler M.E."/>
        </authorList>
    </citation>
    <scope>NUCLEOTIDE SEQUENCE</scope>
</reference>
<dbReference type="AlphaFoldDB" id="A0A382D5K3"/>
<dbReference type="EMBL" id="UINC01037426">
    <property type="protein sequence ID" value="SVB32897.1"/>
    <property type="molecule type" value="Genomic_DNA"/>
</dbReference>
<gene>
    <name evidence="1" type="ORF">METZ01_LOCUS185751</name>
</gene>
<protein>
    <submittedName>
        <fullName evidence="1">Uncharacterized protein</fullName>
    </submittedName>
</protein>